<dbReference type="RefSeq" id="WP_086990692.1">
    <property type="nucleotide sequence ID" value="NZ_FUHU01000009.1"/>
</dbReference>
<dbReference type="GeneID" id="303171944"/>
<evidence type="ECO:0000313" key="5">
    <source>
        <dbReference type="EMBL" id="SJM49173.1"/>
    </source>
</evidence>
<evidence type="ECO:0000256" key="2">
    <source>
        <dbReference type="ARBA" id="ARBA00022679"/>
    </source>
</evidence>
<dbReference type="CDD" id="cd02440">
    <property type="entry name" value="AdoMet_MTases"/>
    <property type="match status" value="1"/>
</dbReference>
<dbReference type="PANTHER" id="PTHR43464">
    <property type="entry name" value="METHYLTRANSFERASE"/>
    <property type="match status" value="1"/>
</dbReference>
<evidence type="ECO:0000256" key="1">
    <source>
        <dbReference type="ARBA" id="ARBA00022603"/>
    </source>
</evidence>
<dbReference type="InterPro" id="IPR029063">
    <property type="entry name" value="SAM-dependent_MTases_sf"/>
</dbReference>
<dbReference type="Pfam" id="PF13649">
    <property type="entry name" value="Methyltransf_25"/>
    <property type="match status" value="1"/>
</dbReference>
<keyword evidence="2" id="KW-0808">Transferase</keyword>
<protein>
    <submittedName>
        <fullName evidence="5">Bll7858 protein</fullName>
    </submittedName>
</protein>
<feature type="domain" description="Methyltransferase" evidence="4">
    <location>
        <begin position="35"/>
        <end position="128"/>
    </location>
</feature>
<dbReference type="Gene3D" id="3.40.50.150">
    <property type="entry name" value="Vaccinia Virus protein VP39"/>
    <property type="match status" value="1"/>
</dbReference>
<dbReference type="OrthoDB" id="2361182at2"/>
<keyword evidence="6" id="KW-1185">Reference proteome</keyword>
<evidence type="ECO:0000313" key="6">
    <source>
        <dbReference type="Proteomes" id="UP000195787"/>
    </source>
</evidence>
<dbReference type="InterPro" id="IPR046155">
    <property type="entry name" value="DUF6157"/>
</dbReference>
<evidence type="ECO:0000256" key="3">
    <source>
        <dbReference type="ARBA" id="ARBA00022691"/>
    </source>
</evidence>
<evidence type="ECO:0000259" key="4">
    <source>
        <dbReference type="Pfam" id="PF13649"/>
    </source>
</evidence>
<reference evidence="5 6" key="1">
    <citation type="submission" date="2017-02" db="EMBL/GenBank/DDBJ databases">
        <authorList>
            <person name="Peterson S.W."/>
        </authorList>
    </citation>
    <scope>NUCLEOTIDE SEQUENCE [LARGE SCALE GENOMIC DNA]</scope>
    <source>
        <strain evidence="5 6">LMG 22410</strain>
    </source>
</reference>
<proteinExistence type="predicted"/>
<gene>
    <name evidence="5" type="ORF">CZ674_01850</name>
</gene>
<accession>A0A1R4F041</accession>
<dbReference type="SUPFAM" id="SSF53335">
    <property type="entry name" value="S-adenosyl-L-methionine-dependent methyltransferases"/>
    <property type="match status" value="1"/>
</dbReference>
<dbReference type="AlphaFoldDB" id="A0A1R4F041"/>
<name>A0A1R4F041_9MICO</name>
<dbReference type="InterPro" id="IPR041698">
    <property type="entry name" value="Methyltransf_25"/>
</dbReference>
<organism evidence="5 6">
    <name type="scientific">Agrococcus casei LMG 22410</name>
    <dbReference type="NCBI Taxonomy" id="1255656"/>
    <lineage>
        <taxon>Bacteria</taxon>
        <taxon>Bacillati</taxon>
        <taxon>Actinomycetota</taxon>
        <taxon>Actinomycetes</taxon>
        <taxon>Micrococcales</taxon>
        <taxon>Microbacteriaceae</taxon>
        <taxon>Agrococcus</taxon>
    </lineage>
</organism>
<dbReference type="Proteomes" id="UP000195787">
    <property type="component" value="Unassembled WGS sequence"/>
</dbReference>
<dbReference type="GO" id="GO:0032259">
    <property type="term" value="P:methylation"/>
    <property type="evidence" value="ECO:0007669"/>
    <property type="project" value="UniProtKB-KW"/>
</dbReference>
<dbReference type="Pfam" id="PF19654">
    <property type="entry name" value="DUF6157"/>
    <property type="match status" value="1"/>
</dbReference>
<keyword evidence="1" id="KW-0489">Methyltransferase</keyword>
<dbReference type="EMBL" id="FUHU01000009">
    <property type="protein sequence ID" value="SJM49173.1"/>
    <property type="molecule type" value="Genomic_DNA"/>
</dbReference>
<keyword evidence="3" id="KW-0949">S-adenosyl-L-methionine</keyword>
<dbReference type="PANTHER" id="PTHR43464:SF19">
    <property type="entry name" value="UBIQUINONE BIOSYNTHESIS O-METHYLTRANSFERASE, MITOCHONDRIAL"/>
    <property type="match status" value="1"/>
</dbReference>
<dbReference type="GO" id="GO:0008168">
    <property type="term" value="F:methyltransferase activity"/>
    <property type="evidence" value="ECO:0007669"/>
    <property type="project" value="UniProtKB-KW"/>
</dbReference>
<sequence>MTEDHAASLYDAVNTWGADDEYFLKFGAGDGQSRILDLGCGTGRITFAIAQTGARVTGVDPDQPSVAAAQLKPGADRVEWIVGDSRAIPEERMFDAAIMSSNVVQAILDDAELTRTFSDIASHLVPGGRLTFDSRDPNARGWERWTKENSHRVVELPDGESQHWYQTTSVDEPAGLVDFGAHEVDAGGHEHVTADRIRFRSEEHLRSLLGEAGLVVDEVFGGFDRQPVGRGVGTLVFAAHRIRVLDEAEIPPTRTKSPTVAELQYALISARPYEMTRDDVLFEVFATRNEIAADKRTEAREAFFAKDQACLRSSPLGKRYGWGIHHDADGRVALVAVGSDDYRALALTPR</sequence>